<keyword evidence="3" id="KW-1185">Reference proteome</keyword>
<dbReference type="PROSITE" id="PS50021">
    <property type="entry name" value="CH"/>
    <property type="match status" value="1"/>
</dbReference>
<accession>A0AAW1A2K4</accession>
<dbReference type="InterPro" id="IPR056343">
    <property type="entry name" value="CFAP47_dom"/>
</dbReference>
<organism evidence="2 3">
    <name type="scientific">Tetragonisca angustula</name>
    <dbReference type="NCBI Taxonomy" id="166442"/>
    <lineage>
        <taxon>Eukaryota</taxon>
        <taxon>Metazoa</taxon>
        <taxon>Ecdysozoa</taxon>
        <taxon>Arthropoda</taxon>
        <taxon>Hexapoda</taxon>
        <taxon>Insecta</taxon>
        <taxon>Pterygota</taxon>
        <taxon>Neoptera</taxon>
        <taxon>Endopterygota</taxon>
        <taxon>Hymenoptera</taxon>
        <taxon>Apocrita</taxon>
        <taxon>Aculeata</taxon>
        <taxon>Apoidea</taxon>
        <taxon>Anthophila</taxon>
        <taxon>Apidae</taxon>
        <taxon>Tetragonisca</taxon>
    </lineage>
</organism>
<evidence type="ECO:0000313" key="2">
    <source>
        <dbReference type="EMBL" id="KAK9303206.1"/>
    </source>
</evidence>
<name>A0AAW1A2K4_9HYME</name>
<dbReference type="InterPro" id="IPR001715">
    <property type="entry name" value="CH_dom"/>
</dbReference>
<dbReference type="PANTHER" id="PTHR45912">
    <property type="entry name" value="CILIA- AND FLAGELLA-ASSOCIATED PROTEIN 47"/>
    <property type="match status" value="1"/>
</dbReference>
<dbReference type="PANTHER" id="PTHR45912:SF3">
    <property type="entry name" value="CILIA- AND FLAGELLA-ASSOCIATED PROTEIN 47"/>
    <property type="match status" value="1"/>
</dbReference>
<dbReference type="SUPFAM" id="SSF47576">
    <property type="entry name" value="Calponin-homology domain, CH-domain"/>
    <property type="match status" value="1"/>
</dbReference>
<dbReference type="InterPro" id="IPR013783">
    <property type="entry name" value="Ig-like_fold"/>
</dbReference>
<dbReference type="EMBL" id="JAWNGG020000081">
    <property type="protein sequence ID" value="KAK9303206.1"/>
    <property type="molecule type" value="Genomic_DNA"/>
</dbReference>
<gene>
    <name evidence="2" type="ORF">QLX08_004986</name>
</gene>
<evidence type="ECO:0000313" key="3">
    <source>
        <dbReference type="Proteomes" id="UP001432146"/>
    </source>
</evidence>
<dbReference type="Proteomes" id="UP001432146">
    <property type="component" value="Unassembled WGS sequence"/>
</dbReference>
<dbReference type="Gene3D" id="2.60.40.10">
    <property type="entry name" value="Immunoglobulins"/>
    <property type="match status" value="2"/>
</dbReference>
<dbReference type="GO" id="GO:0005929">
    <property type="term" value="C:cilium"/>
    <property type="evidence" value="ECO:0007669"/>
    <property type="project" value="TreeGrafter"/>
</dbReference>
<evidence type="ECO:0000259" key="1">
    <source>
        <dbReference type="PROSITE" id="PS50021"/>
    </source>
</evidence>
<reference evidence="2 3" key="1">
    <citation type="submission" date="2024-05" db="EMBL/GenBank/DDBJ databases">
        <title>The nuclear and mitochondrial genome assemblies of Tetragonisca angustula (Apidae: Meliponini), a tiny yet remarkable pollinator in the Neotropics.</title>
        <authorList>
            <person name="Ferrari R."/>
            <person name="Ricardo P.C."/>
            <person name="Dias F.C."/>
            <person name="Araujo N.S."/>
            <person name="Soares D.O."/>
            <person name="Zhou Q.-S."/>
            <person name="Zhu C.-D."/>
            <person name="Coutinho L."/>
            <person name="Airas M.C."/>
            <person name="Batista T.M."/>
        </authorList>
    </citation>
    <scope>NUCLEOTIDE SEQUENCE [LARGE SCALE GENOMIC DNA]</scope>
    <source>
        <strain evidence="2">ASF017062</strain>
        <tissue evidence="2">Abdomen</tissue>
    </source>
</reference>
<protein>
    <recommendedName>
        <fullName evidence="1">Calponin-homology (CH) domain-containing protein</fullName>
    </recommendedName>
</protein>
<comment type="caution">
    <text evidence="2">The sequence shown here is derived from an EMBL/GenBank/DDBJ whole genome shotgun (WGS) entry which is preliminary data.</text>
</comment>
<proteinExistence type="predicted"/>
<sequence>MVFQFNPGVGRLKSISTSSIMLMQEGIDVQYIPGSTDQSVTVKHDDVHIYPRFLEFNEASEGITCQQRIIIKNAGKKPAFIKVHQAKSISFQVKSLDKGVILNPGLNISTVVTYSFKRPSLLHTVIPIEINRKILDYHVICKLLNEGIDVEPKSIDFGIVDIGYSSGIKVITLKNKGGQSTRFSIDLGTNDLEITVQPMRGIVKPNKPVQLTIELIGMNEGSFFCEFWIKSIPNIRIPFNVKVIVPKLVIYHPNATGDFTLIDFSGTVVNTRKYDSFVLRNISSQVASYVVLGEIDNELVCVRNINRKKYPVYRVFEIRPIQGRIGPFEGIIFEVGFTPMESSMQWRETVGKKSSGHERDLMAFLRIVRVHVTETKHILRANESIRDELMETLQPVDDHRRTLPIIDDWSSSSSTVSTVDSGPNDIVRLCLHGEMEPACLNFQPDTIHFGELRVGEDSRRVLRISNPLKFAPLLCSYVRNASTSCCPETMTLKPEGSVEVLLKVRGKENVDPSFEIYFDVAASSCESTITRRRTMMKVKRYAVQCRVNVKLMTSMKGTCLSRGRSTFDGWKTPSPQLFPIKPGKVESKKKMAVIKCEDDEEEILQRVAHIPKWKYKNVSETVKCATTLDKKISALTTSTLVLIPLSPLQIYNIRMYPVLFAFGMVVPRSRNYKQLVVENLNDFPIMIRLTSLSARRIHFPEGNLIVLPPGLHATRLIEFRAHHIGKFNGYIDYIINDNHSFELAVTANIVEKQLSLDTREIVLGRDLFNEEIYQPMDYAVQIRNRLNAKTNFRWEVPSTCCFFVEPLSGVVRGNASLFTYIYYKPDFTRSSSTELIMKCENNSYSNLRASLPPQTPKVNFIKNLINVGEIPLNLPTKTVAFLRNFEHIEIEFEVDASSLIYGCNVQPLHGVLPPRGIVTLEIHLTFSLCFQFTVAIRVMVQKRLNVQLKLTGDVAFPQLKLHPNSINLRRLSASAYKHCLITASNIGSTMLKLRFQLKEYPEFRVSLSSRRQDPGIGNEDISIAPNTSQDFSLHIEPIDLATYAFYLPIVVNDILGPALITSHKSLKPLEYLKQFKSHYAGVPNLIMRKLPSAIVTMPIDCTVTGHLLFFNKFEFRFNVLRNNLSDQFCIENRESLEERFVRIDTSSFSTASCAFSIQWLDGREPTVTSDHVQCALRKGERCRFLLTFRPKFQGNFIVEAPIFIRGESNGELNGEMFNKLCLIGERPASTIEAEFSEIFFIPVPLNTPLEKKFRLYARHFENDTVISAKTLSPEYCSGKFTTDNALLVHFVDTNVVLASEYTELEVRVAFKSGAPISFRAIVEFSDDIGIAVCSVAIHATSDNCLLTTHAYVRNSMIELKQSSIDRRTPRVSGTSEIFTDDEDYNVDILKPDLSKIGILTYFGRKSQISDEKLIEDRFKFYEFLDEKVNVNRPEGETKKYLPEISKRESKVSSTTVSKTKYENAQESLRYPFFPFNIDDDEFEIYINQTLKAAEEWMHSEPFKFNFYADVTCIKMVLSKYYSKKPAQFKTTTRKGPELGFVGVLESLIGPTIYEHIGQFKELPEKDIDRVNYICNLYDSILQFLTKHGAHLCHVQPQFLLDYEEYIVFLEIIYSRFKPYTYIRKSGIELSVQEKMSPLKFEHRSKQCWLDVILQTYKCFTLPCVSKMKGKEDPSMFLSQSSKQSMIQRASVIFLPSGFRKQYEAHNVIVDNINIEILSKPPDDNYSFDELFLLEWLHHHYEKERKQEWMIDRRIILNPNESRDVAEARKIENFDRDLSDSLVLIAATAAYCPFLIDEYLSKLYIRPRSYEEALHNAVCVTNAWRKIRLGFVISPLEIVYPNCVKMLMLVGYLFDILPTYTPKGKIKFNCPLSETVTRQLNFTNPTVHNVGFLILFFENNNGFFALPSSQNVINLSGRESSTIKIQFHARKIKKTKAYLLFCGSTIGPHFGRNQTFILEGQADCLGIANEYTIYSKLYKAVDKTLTINVPYKDSTEYEIWVSDERPSKPSILKQTRWSELCLRKIPRRLFLNQNSIIVKGSTKVAHLSVTVACLSPSHRSFWIIFQSKMGDFIIQINSQWQSSLTDNIVVSWDEQIEKCVCTEQDYNEICPLSLTVPIPSKNKQLWRCVAHMFQKTLDPKERLFWSRYLDTPIGLRLIRWLMGDNADSAVAEFCHIFDATVTYNVTISEMPHILRFPKTFTINDVRSSAENVPMKIHVSPFIDRLCEIILTLVSVNGSDETEQRVYKVYFLRT</sequence>
<dbReference type="Pfam" id="PF24529">
    <property type="entry name" value="CFAP47"/>
    <property type="match status" value="1"/>
</dbReference>
<feature type="domain" description="Calponin-homology (CH)" evidence="1">
    <location>
        <begin position="1726"/>
        <end position="1857"/>
    </location>
</feature>
<dbReference type="Gene3D" id="1.10.418.10">
    <property type="entry name" value="Calponin-like domain"/>
    <property type="match status" value="1"/>
</dbReference>
<dbReference type="InterPro" id="IPR036872">
    <property type="entry name" value="CH_dom_sf"/>
</dbReference>
<dbReference type="GO" id="GO:0060271">
    <property type="term" value="P:cilium assembly"/>
    <property type="evidence" value="ECO:0007669"/>
    <property type="project" value="TreeGrafter"/>
</dbReference>